<dbReference type="AlphaFoldDB" id="R3WPW7"/>
<comment type="caution">
    <text evidence="1">The sequence shown here is derived from an EMBL/GenBank/DDBJ whole genome shotgun (WGS) entry which is preliminary data.</text>
</comment>
<dbReference type="OrthoDB" id="2170703at2"/>
<protein>
    <recommendedName>
        <fullName evidence="3">MucBP domain-containing protein</fullName>
    </recommendedName>
</protein>
<sequence length="1251" mass="139174">MMHGKKNYSKGRLISFIIGLAVAGVFLFSLLVTATNPILAKSEAGVKKVSNTSTRPNVLSDVVMEQSTTKAERNDNVVNRLKPVENEKGLKVTPKVLMLKQNEAFPDLSSEAGRAKLFSNSVLPHPEYGAVYAYVNRDGSPMNPNSETVGFQTIYVEITENYNLTSIRVPVSVTVTDLGTSLLLNHQVALQITHTDGKIILYPNEIANKTNEQLQQLVKEKSGVHSWKLEDGTPVPVDTIKTTIVTTSVGIYKAEFEVTVGTGEEKQKASVQKEVVVFGADSQAFVSVAQNATLSLGSNPTNLFTKFQTINNTIASNATYQFVDENGEIVKKFDTGTVGFHWVYVKITEKTNKQITTTIKVPITIVSDNQTVIVDSKVGISFNDSASVRESEIKGKTDQQIVQVLEQKLAPKAWELSSGRKINVRMTKSALGNASKGTKKVTLTAYLGEQNISYTRNVLIFPDGVFEEDDMEEWEDIPLGSVRGTLTNPLNESKIGFANRNLSINGMKSDNGFIALDKFGSGYLPFSRKVSSIPIVNGKIIYGVSYNSDYGIGSDNVGNTFITSKYFLRKDDKIKQILFDETNEILYVYNLSLNRNFNFKVRLDMYNLSDTIKTFALLENMPMSYSSNPFTNNEVFALARNSGFYQQKDEGGHRLAIRLKDSKGKWLSDYTKYMVGDLSGARNSNYFGDDFRKAGLENSDYKAGDIVSSGTKVYPNYQLGAPTKKIRPNEALKVGYDLFFGEELPYMQLKAEPEVFNVYPDYTKDFETNYKLSKIPTVNDHGTIYVTYYNEKEITVPFTSNNEREFESRLTIPRTELPEKLNEEPGTIKSYNTSLLAINEGEGQYNGLPSQDYSVDINVYNLGAKPIPQLIQKGADFNKKASEVIQDAVILPEHEASFEYEGEMPDTSIVGGTSVMVRMTDVNQPDKTILIKVPIQVMDEKPPLEGIYLIANDFSSGSDPFQNLTESQINQLILEKSEAIAWELETGSSEGIDLSVESSTIPSNPGFGSYEATLKAVKDSKIVKKTIAITIQPYQKVNVAFIDETGDVLHDKLTFEKTIGTTIDLTRETEVKQAIASILAKNYQIKTKPENETKIPVTSEESTVFYQFNGTLFVQSSPTFLNFGRKTLGIPFIKVEKAKYDKPLIVWDNRKNSGPWNLTATLKKPLTSQEDPSKVLPSAIRYKIDAEETVILSENTTQEIAKRTHETKGQYNVSSEWDKNESGLLLEVPSGEVLQAGGYRATILWQVEQVP</sequence>
<dbReference type="RefSeq" id="WP_010770729.1">
    <property type="nucleotide sequence ID" value="NZ_KB946332.1"/>
</dbReference>
<organism evidence="1 2">
    <name type="scientific">Enterococcus caccae ATCC BAA-1240</name>
    <dbReference type="NCBI Taxonomy" id="1158612"/>
    <lineage>
        <taxon>Bacteria</taxon>
        <taxon>Bacillati</taxon>
        <taxon>Bacillota</taxon>
        <taxon>Bacilli</taxon>
        <taxon>Lactobacillales</taxon>
        <taxon>Enterococcaceae</taxon>
        <taxon>Enterococcus</taxon>
    </lineage>
</organism>
<evidence type="ECO:0000313" key="2">
    <source>
        <dbReference type="Proteomes" id="UP000013840"/>
    </source>
</evidence>
<dbReference type="Proteomes" id="UP000013840">
    <property type="component" value="Unassembled WGS sequence"/>
</dbReference>
<dbReference type="EMBL" id="AJAU01000007">
    <property type="protein sequence ID" value="EOL49881.1"/>
    <property type="molecule type" value="Genomic_DNA"/>
</dbReference>
<gene>
    <name evidence="1" type="ORF">UC7_00546</name>
</gene>
<proteinExistence type="predicted"/>
<dbReference type="PATRIC" id="fig|1158612.3.peg.548"/>
<evidence type="ECO:0008006" key="3">
    <source>
        <dbReference type="Google" id="ProtNLM"/>
    </source>
</evidence>
<reference evidence="1 2" key="1">
    <citation type="submission" date="2013-02" db="EMBL/GenBank/DDBJ databases">
        <title>The Genome Sequence of Enterococcus caccae BAA-1240.</title>
        <authorList>
            <consortium name="The Broad Institute Genome Sequencing Platform"/>
            <consortium name="The Broad Institute Genome Sequencing Center for Infectious Disease"/>
            <person name="Earl A.M."/>
            <person name="Gilmore M.S."/>
            <person name="Lebreton F."/>
            <person name="Walker B."/>
            <person name="Young S.K."/>
            <person name="Zeng Q."/>
            <person name="Gargeya S."/>
            <person name="Fitzgerald M."/>
            <person name="Haas B."/>
            <person name="Abouelleil A."/>
            <person name="Alvarado L."/>
            <person name="Arachchi H.M."/>
            <person name="Berlin A.M."/>
            <person name="Chapman S.B."/>
            <person name="Dewar J."/>
            <person name="Goldberg J."/>
            <person name="Griggs A."/>
            <person name="Gujja S."/>
            <person name="Hansen M."/>
            <person name="Howarth C."/>
            <person name="Imamovic A."/>
            <person name="Larimer J."/>
            <person name="McCowan C."/>
            <person name="Murphy C."/>
            <person name="Neiman D."/>
            <person name="Pearson M."/>
            <person name="Priest M."/>
            <person name="Roberts A."/>
            <person name="Saif S."/>
            <person name="Shea T."/>
            <person name="Sisk P."/>
            <person name="Sykes S."/>
            <person name="Wortman J."/>
            <person name="Nusbaum C."/>
            <person name="Birren B."/>
        </authorList>
    </citation>
    <scope>NUCLEOTIDE SEQUENCE [LARGE SCALE GENOMIC DNA]</scope>
    <source>
        <strain evidence="1 2">ATCC BAA-1240</strain>
    </source>
</reference>
<name>R3WPW7_9ENTE</name>
<evidence type="ECO:0000313" key="1">
    <source>
        <dbReference type="EMBL" id="EOL49881.1"/>
    </source>
</evidence>
<keyword evidence="2" id="KW-1185">Reference proteome</keyword>
<accession>R3WPW7</accession>